<organism evidence="2 3">
    <name type="scientific">Acaryochloris marina (strain MBIC 11017)</name>
    <dbReference type="NCBI Taxonomy" id="329726"/>
    <lineage>
        <taxon>Bacteria</taxon>
        <taxon>Bacillati</taxon>
        <taxon>Cyanobacteriota</taxon>
        <taxon>Cyanophyceae</taxon>
        <taxon>Acaryochloridales</taxon>
        <taxon>Acaryochloridaceae</taxon>
        <taxon>Acaryochloris</taxon>
    </lineage>
</organism>
<dbReference type="EMBL" id="CP000839">
    <property type="protein sequence ID" value="ABW32073.1"/>
    <property type="molecule type" value="Genomic_DNA"/>
</dbReference>
<accession>A8ZLP6</accession>
<evidence type="ECO:0008006" key="4">
    <source>
        <dbReference type="Google" id="ProtNLM"/>
    </source>
</evidence>
<reference evidence="2 3" key="1">
    <citation type="journal article" date="2008" name="Proc. Natl. Acad. Sci. U.S.A.">
        <title>Niche adaptation and genome expansion in the chlorophyll d-producing cyanobacterium Acaryochloris marina.</title>
        <authorList>
            <person name="Swingley W.D."/>
            <person name="Chen M."/>
            <person name="Cheung P.C."/>
            <person name="Conrad A.L."/>
            <person name="Dejesa L.C."/>
            <person name="Hao J."/>
            <person name="Honchak B.M."/>
            <person name="Karbach L.E."/>
            <person name="Kurdoglu A."/>
            <person name="Lahiri S."/>
            <person name="Mastrian S.D."/>
            <person name="Miyashita H."/>
            <person name="Page L."/>
            <person name="Ramakrishna P."/>
            <person name="Satoh S."/>
            <person name="Sattley W.M."/>
            <person name="Shimada Y."/>
            <person name="Taylor H.L."/>
            <person name="Tomo T."/>
            <person name="Tsuchiya T."/>
            <person name="Wang Z.T."/>
            <person name="Raymond J."/>
            <person name="Mimuro M."/>
            <person name="Blankenship R.E."/>
            <person name="Touchman J.W."/>
        </authorList>
    </citation>
    <scope>NUCLEOTIDE SEQUENCE [LARGE SCALE GENOMIC DNA]</scope>
    <source>
        <strain evidence="3">MBIC 11017</strain>
        <plasmid evidence="3">Plasmid pREB2</plasmid>
    </source>
</reference>
<feature type="signal peptide" evidence="1">
    <location>
        <begin position="1"/>
        <end position="36"/>
    </location>
</feature>
<keyword evidence="2" id="KW-0614">Plasmid</keyword>
<dbReference type="HOGENOM" id="CLU_1318601_0_0_3"/>
<dbReference type="KEGG" id="amr:AM1_B0355"/>
<evidence type="ECO:0000313" key="3">
    <source>
        <dbReference type="Proteomes" id="UP000000268"/>
    </source>
</evidence>
<dbReference type="Proteomes" id="UP000000268">
    <property type="component" value="Plasmid pREB2"/>
</dbReference>
<keyword evidence="3" id="KW-1185">Reference proteome</keyword>
<sequence>MLEDRFFTWVAMRVSRRAIFRLIAIALMSCISVACSASNSDVRAEGADLSGNSGKSDPMTMNIINNSSSTFQLEIGDEVRQTLKLHLEGGSLKIARLVIRDVYPQAAKDLKGVRIFIENPDADANTTIDDQHYISSFVLGLEDVQSQQFNIAPTLSRLWHAGIITPAHLDGRKQLQVTFVPIHWDYVTAFPTDFALTFKSLTLEVPNQ</sequence>
<gene>
    <name evidence="2" type="ordered locus">AM1_B0355</name>
</gene>
<dbReference type="PROSITE" id="PS51257">
    <property type="entry name" value="PROKAR_LIPOPROTEIN"/>
    <property type="match status" value="1"/>
</dbReference>
<dbReference type="AlphaFoldDB" id="A8ZLP6"/>
<geneLocation type="plasmid" evidence="2 3">
    <name>pREB2</name>
</geneLocation>
<protein>
    <recommendedName>
        <fullName evidence="4">Lipoprotein</fullName>
    </recommendedName>
</protein>
<evidence type="ECO:0000256" key="1">
    <source>
        <dbReference type="SAM" id="SignalP"/>
    </source>
</evidence>
<evidence type="ECO:0000313" key="2">
    <source>
        <dbReference type="EMBL" id="ABW32073.1"/>
    </source>
</evidence>
<keyword evidence="1" id="KW-0732">Signal</keyword>
<feature type="chain" id="PRO_5002734745" description="Lipoprotein" evidence="1">
    <location>
        <begin position="37"/>
        <end position="208"/>
    </location>
</feature>
<name>A8ZLP6_ACAM1</name>
<proteinExistence type="predicted"/>